<sequence length="399" mass="42467">MKAGIFSLAVLLMGSCAAAAQSLPVGKAGPDEKLQACVMMGVGFWALPGSDTCLRVSGEVRADYVLQHQPSRNDDATGFFTRAQVGFDARTNTDYGLLRSYFLLDAYVGPGQTTSFVVDKAYLQIGGLTAGYAHSYFGIYDLDYANDLLQPYFGYAATTNLLAYTLEFGNGLSATLSIEDARGTHSSLFDTFGFPSNVVSSGGSVVPDIVGNLRYDADWGEASVFAAAHQIRYPAPSKPLGGSDYGYAFGGALGLNIPVLSGGHIVAEGTYANGASSYLGWQQLDAAFDRFNDRTDLGNGWTATGEFGLNLTPALTVNLLGSYLDYSAASVDTRIFVPQAPDIQGWVAGGNAVYAVTRGLSFGAEAYYSSYRGKGGQGFFAFEEEQKGWTGVLRVRRTF</sequence>
<evidence type="ECO:0000256" key="7">
    <source>
        <dbReference type="ARBA" id="ARBA00023114"/>
    </source>
</evidence>
<evidence type="ECO:0000256" key="4">
    <source>
        <dbReference type="ARBA" id="ARBA00022692"/>
    </source>
</evidence>
<accession>A0ABQ6CV11</accession>
<evidence type="ECO:0000313" key="12">
    <source>
        <dbReference type="Proteomes" id="UP001156882"/>
    </source>
</evidence>
<keyword evidence="7 10" id="KW-0626">Porin</keyword>
<keyword evidence="2 10" id="KW-0813">Transport</keyword>
<keyword evidence="4 10" id="KW-0812">Transmembrane</keyword>
<comment type="domain">
    <text evidence="10">Consists of 16-stranded beta-barrel sheets, with large surface-exposed loops, that form a transmembrane pore at the center of each barrel. The pore is partially ocluded by a peptide loop that folds into the pore lumen.</text>
</comment>
<evidence type="ECO:0000313" key="11">
    <source>
        <dbReference type="EMBL" id="GLS24183.1"/>
    </source>
</evidence>
<comment type="caution">
    <text evidence="11">The sequence shown here is derived from an EMBL/GenBank/DDBJ whole genome shotgun (WGS) entry which is preliminary data.</text>
</comment>
<evidence type="ECO:0000256" key="1">
    <source>
        <dbReference type="ARBA" id="ARBA00009521"/>
    </source>
</evidence>
<keyword evidence="3 10" id="KW-1134">Transmembrane beta strand</keyword>
<dbReference type="PROSITE" id="PS51257">
    <property type="entry name" value="PROKAR_LIPOPROTEIN"/>
    <property type="match status" value="1"/>
</dbReference>
<evidence type="ECO:0000256" key="2">
    <source>
        <dbReference type="ARBA" id="ARBA00022448"/>
    </source>
</evidence>
<dbReference type="SUPFAM" id="SSF56935">
    <property type="entry name" value="Porins"/>
    <property type="match status" value="1"/>
</dbReference>
<comment type="function">
    <text evidence="10">Forms passive diffusion pores that allow small molecular weight hydrophilic materials across the outer membrane.</text>
</comment>
<keyword evidence="8 10" id="KW-0472">Membrane</keyword>
<proteinExistence type="inferred from homology"/>
<keyword evidence="5 10" id="KW-0732">Signal</keyword>
<comment type="subcellular location">
    <subcellularLocation>
        <location evidence="10">Cell outer membrane</location>
        <topology evidence="10">Multi-pass membrane protein</topology>
    </subcellularLocation>
</comment>
<dbReference type="Pfam" id="PF02530">
    <property type="entry name" value="Porin_2"/>
    <property type="match status" value="1"/>
</dbReference>
<dbReference type="Proteomes" id="UP001156882">
    <property type="component" value="Unassembled WGS sequence"/>
</dbReference>
<keyword evidence="9 10" id="KW-0998">Cell outer membrane</keyword>
<comment type="similarity">
    <text evidence="1 10">Belongs to the alphaproteobacteria porin family.</text>
</comment>
<keyword evidence="12" id="KW-1185">Reference proteome</keyword>
<organism evidence="11 12">
    <name type="scientific">Labrys miyagiensis</name>
    <dbReference type="NCBI Taxonomy" id="346912"/>
    <lineage>
        <taxon>Bacteria</taxon>
        <taxon>Pseudomonadati</taxon>
        <taxon>Pseudomonadota</taxon>
        <taxon>Alphaproteobacteria</taxon>
        <taxon>Hyphomicrobiales</taxon>
        <taxon>Xanthobacteraceae</taxon>
        <taxon>Labrys</taxon>
    </lineage>
</organism>
<evidence type="ECO:0000256" key="8">
    <source>
        <dbReference type="ARBA" id="ARBA00023136"/>
    </source>
</evidence>
<evidence type="ECO:0000256" key="10">
    <source>
        <dbReference type="RuleBase" id="RU364005"/>
    </source>
</evidence>
<protein>
    <recommendedName>
        <fullName evidence="10">Porin</fullName>
    </recommendedName>
</protein>
<feature type="signal peptide" evidence="10">
    <location>
        <begin position="1"/>
        <end position="19"/>
    </location>
</feature>
<dbReference type="InterPro" id="IPR003684">
    <property type="entry name" value="Porin_alphabac"/>
</dbReference>
<evidence type="ECO:0000256" key="9">
    <source>
        <dbReference type="ARBA" id="ARBA00023237"/>
    </source>
</evidence>
<feature type="chain" id="PRO_5044964580" description="Porin" evidence="10">
    <location>
        <begin position="20"/>
        <end position="399"/>
    </location>
</feature>
<name>A0ABQ6CV11_9HYPH</name>
<evidence type="ECO:0000256" key="3">
    <source>
        <dbReference type="ARBA" id="ARBA00022452"/>
    </source>
</evidence>
<dbReference type="RefSeq" id="WP_284317102.1">
    <property type="nucleotide sequence ID" value="NZ_BSPC01000096.1"/>
</dbReference>
<evidence type="ECO:0000256" key="5">
    <source>
        <dbReference type="ARBA" id="ARBA00022729"/>
    </source>
</evidence>
<reference evidence="12" key="1">
    <citation type="journal article" date="2019" name="Int. J. Syst. Evol. Microbiol.">
        <title>The Global Catalogue of Microorganisms (GCM) 10K type strain sequencing project: providing services to taxonomists for standard genome sequencing and annotation.</title>
        <authorList>
            <consortium name="The Broad Institute Genomics Platform"/>
            <consortium name="The Broad Institute Genome Sequencing Center for Infectious Disease"/>
            <person name="Wu L."/>
            <person name="Ma J."/>
        </authorList>
    </citation>
    <scope>NUCLEOTIDE SEQUENCE [LARGE SCALE GENOMIC DNA]</scope>
    <source>
        <strain evidence="12">NBRC 101365</strain>
    </source>
</reference>
<evidence type="ECO:0000256" key="6">
    <source>
        <dbReference type="ARBA" id="ARBA00023065"/>
    </source>
</evidence>
<gene>
    <name evidence="11" type="ORF">GCM10007874_72040</name>
</gene>
<dbReference type="EMBL" id="BSPC01000096">
    <property type="protein sequence ID" value="GLS24183.1"/>
    <property type="molecule type" value="Genomic_DNA"/>
</dbReference>
<keyword evidence="6 10" id="KW-0406">Ion transport</keyword>